<gene>
    <name evidence="1" type="ORF">PFRI_35870</name>
</gene>
<evidence type="ECO:0000313" key="1">
    <source>
        <dbReference type="EMBL" id="OJI92212.1"/>
    </source>
</evidence>
<dbReference type="OrthoDB" id="4558596at2"/>
<reference evidence="1 2" key="1">
    <citation type="submission" date="2016-10" db="EMBL/GenBank/DDBJ databases">
        <title>Genome sequence of Planktotalea frisia SH6-1.</title>
        <authorList>
            <person name="Poehlein A."/>
            <person name="Bakenhus I."/>
            <person name="Voget S."/>
            <person name="Brinkhoff T."/>
            <person name="Simon M."/>
        </authorList>
    </citation>
    <scope>NUCLEOTIDE SEQUENCE [LARGE SCALE GENOMIC DNA]</scope>
    <source>
        <strain evidence="1 2">SH6-1</strain>
    </source>
</reference>
<name>A0A1L9NSN8_9RHOB</name>
<dbReference type="EMBL" id="MLCB01000194">
    <property type="protein sequence ID" value="OJI92212.1"/>
    <property type="molecule type" value="Genomic_DNA"/>
</dbReference>
<dbReference type="RefSeq" id="WP_072632079.1">
    <property type="nucleotide sequence ID" value="NZ_JABBAN010000178.1"/>
</dbReference>
<accession>A0A1L9NSN8</accession>
<evidence type="ECO:0008006" key="3">
    <source>
        <dbReference type="Google" id="ProtNLM"/>
    </source>
</evidence>
<sequence>MAAPQVFTDFIDEMRAEAPNLEITQMFGKPCAKLGGGKPVLSFYQDSMVFKLGVTRVQEIFATHLEAVPFDPSGKGRPFKDWVQVPEGIDTDWQALAREALGLK</sequence>
<keyword evidence="2" id="KW-1185">Reference proteome</keyword>
<proteinExistence type="predicted"/>
<protein>
    <recommendedName>
        <fullName evidence="3">TfoX N-terminal domain-containing protein</fullName>
    </recommendedName>
</protein>
<dbReference type="Proteomes" id="UP000184514">
    <property type="component" value="Unassembled WGS sequence"/>
</dbReference>
<comment type="caution">
    <text evidence="1">The sequence shown here is derived from an EMBL/GenBank/DDBJ whole genome shotgun (WGS) entry which is preliminary data.</text>
</comment>
<dbReference type="STRING" id="696762.PFRI_35870"/>
<organism evidence="1 2">
    <name type="scientific">Planktotalea frisia</name>
    <dbReference type="NCBI Taxonomy" id="696762"/>
    <lineage>
        <taxon>Bacteria</taxon>
        <taxon>Pseudomonadati</taxon>
        <taxon>Pseudomonadota</taxon>
        <taxon>Alphaproteobacteria</taxon>
        <taxon>Rhodobacterales</taxon>
        <taxon>Paracoccaceae</taxon>
        <taxon>Planktotalea</taxon>
    </lineage>
</organism>
<evidence type="ECO:0000313" key="2">
    <source>
        <dbReference type="Proteomes" id="UP000184514"/>
    </source>
</evidence>
<dbReference type="AlphaFoldDB" id="A0A1L9NSN8"/>